<name>A0A6P9A8S6_THRPL</name>
<dbReference type="Proteomes" id="UP000515158">
    <property type="component" value="Unplaced"/>
</dbReference>
<dbReference type="KEGG" id="tpal:117652867"/>
<dbReference type="GeneID" id="117652867"/>
<organism evidence="2">
    <name type="scientific">Thrips palmi</name>
    <name type="common">Melon thrips</name>
    <dbReference type="NCBI Taxonomy" id="161013"/>
    <lineage>
        <taxon>Eukaryota</taxon>
        <taxon>Metazoa</taxon>
        <taxon>Ecdysozoa</taxon>
        <taxon>Arthropoda</taxon>
        <taxon>Hexapoda</taxon>
        <taxon>Insecta</taxon>
        <taxon>Pterygota</taxon>
        <taxon>Neoptera</taxon>
        <taxon>Paraneoptera</taxon>
        <taxon>Thysanoptera</taxon>
        <taxon>Terebrantia</taxon>
        <taxon>Thripoidea</taxon>
        <taxon>Thripidae</taxon>
        <taxon>Thrips</taxon>
    </lineage>
</organism>
<evidence type="ECO:0000313" key="2">
    <source>
        <dbReference type="RefSeq" id="XP_034253935.1"/>
    </source>
</evidence>
<reference evidence="2" key="1">
    <citation type="submission" date="2025-08" db="UniProtKB">
        <authorList>
            <consortium name="RefSeq"/>
        </authorList>
    </citation>
    <scope>IDENTIFICATION</scope>
    <source>
        <tissue evidence="2">Total insect</tissue>
    </source>
</reference>
<gene>
    <name evidence="2" type="primary">LOC117652867</name>
</gene>
<accession>A0A6P9A8S6</accession>
<dbReference type="AlphaFoldDB" id="A0A6P9A8S6"/>
<sequence length="432" mass="49948">MYKSFVESDFPTRSYLEHSKQVAEVEAFRRTKDNKDAIDPSKHYGINSRSMFMDIPLCDVTKVFPQDLMHTTIEGTLSLEICLLISHALERGKISLPRINERIAKFSKKFGCNKPARIDKDHIDRRRLHQTASETLSLAFMLPFVLRKKNMLTGKMESVCAEENLKCFIMRLELLDLQMSREITVTDVETIRAMTNEHHLMFQRLYPGEEIPKMHFETHYASQILLFGPLRYHWCFRYESKHSYFKKLYRALRSVKNLPRTLAENHQRHQAALMMLSAKGLQGPFLRENNSFGASVEKLLKAVPVTHQELLRGVFGGISSNTPIKVFKRCVIRGVKYTKGSAIISDFKETLPVFGEVVAFYRHDNQNAVVFKNMVTISYEAQLKAFKVGFVVGPFQLNVMKLSDFVYHHHLPFIKSVGANYVSVQCKSFHRK</sequence>
<dbReference type="RefSeq" id="XP_034253935.1">
    <property type="nucleotide sequence ID" value="XM_034398044.1"/>
</dbReference>
<protein>
    <submittedName>
        <fullName evidence="2">Uncharacterized protein LOC117652867</fullName>
    </submittedName>
</protein>
<evidence type="ECO:0000313" key="1">
    <source>
        <dbReference type="Proteomes" id="UP000515158"/>
    </source>
</evidence>
<proteinExistence type="predicted"/>
<keyword evidence="1" id="KW-1185">Reference proteome</keyword>
<dbReference type="OrthoDB" id="8067731at2759"/>
<dbReference type="InParanoid" id="A0A6P9A8S6"/>